<name>A0A518BWY0_9BACT</name>
<sequence>MHSTPKIVVLALIAWLTLTGQLIMAADVMPMRWQPAAAEGPLTEYRQKVYEVVENQARYLISTTRPWEGDPTLRLLTDSKHGEHWIRPNTGTVAGLAFLYRFGPYNAERVGVSREQLLSNHIIPMMRYLVVTHKTGTRPTSNGKPWGDHWQSAHWAHMLGRSAWWIWEDLPEDLQRGIQSIMAHEADRIAAAKIPHRVKNDTKSEENGWNSQVISIAMLLLPDDPRNEVWREAFPQWAISAHLRASDATCEVIVDDRPVKDWFLGANIHEDFTLENHNIIHPDYMTCYSLGLGCALDYRMTGRAIPEALLYNVPQIYENIKWFILPDGGFVYPSGQDWRLFRNPDWHFKHVLMAVYANDPDAWSIAMRGIDTMVKMQSRPNGGAVYAPGEYFFPSAQMDLIYYTSLTWLLLHEVDELPLRPDLYTGVRRLDGGKLMLNRTPSAVHTLSWGNKIMIQAVPNQLDRIVSPHFRSGIGHVRIEGNDRAPSPKLRDIEIENTDNAFKAKLVVDHGDAIRSQITVESQPDGTFTFSEELTALKDVTTTEVGTGLIGILNNPTWVYERGYRSLTIDNDATHVPSCSGMAMERSGIHQVNIDDVLFIDSADRMNVRYASEPKPVRGRVTDHLYLNWIPGRKQWQAGQPISTTRVTIQCATNGR</sequence>
<keyword evidence="2" id="KW-1185">Reference proteome</keyword>
<dbReference type="EMBL" id="CP036280">
    <property type="protein sequence ID" value="QDU71444.1"/>
    <property type="molecule type" value="Genomic_DNA"/>
</dbReference>
<evidence type="ECO:0000313" key="1">
    <source>
        <dbReference type="EMBL" id="QDU71444.1"/>
    </source>
</evidence>
<protein>
    <submittedName>
        <fullName evidence="1">Uncharacterized protein</fullName>
    </submittedName>
</protein>
<reference evidence="1 2" key="1">
    <citation type="submission" date="2019-02" db="EMBL/GenBank/DDBJ databases">
        <title>Deep-cultivation of Planctomycetes and their phenomic and genomic characterization uncovers novel biology.</title>
        <authorList>
            <person name="Wiegand S."/>
            <person name="Jogler M."/>
            <person name="Boedeker C."/>
            <person name="Pinto D."/>
            <person name="Vollmers J."/>
            <person name="Rivas-Marin E."/>
            <person name="Kohn T."/>
            <person name="Peeters S.H."/>
            <person name="Heuer A."/>
            <person name="Rast P."/>
            <person name="Oberbeckmann S."/>
            <person name="Bunk B."/>
            <person name="Jeske O."/>
            <person name="Meyerdierks A."/>
            <person name="Storesund J.E."/>
            <person name="Kallscheuer N."/>
            <person name="Luecker S."/>
            <person name="Lage O.M."/>
            <person name="Pohl T."/>
            <person name="Merkel B.J."/>
            <person name="Hornburger P."/>
            <person name="Mueller R.-W."/>
            <person name="Bruemmer F."/>
            <person name="Labrenz M."/>
            <person name="Spormann A.M."/>
            <person name="Op den Camp H."/>
            <person name="Overmann J."/>
            <person name="Amann R."/>
            <person name="Jetten M.S.M."/>
            <person name="Mascher T."/>
            <person name="Medema M.H."/>
            <person name="Devos D.P."/>
            <person name="Kaster A.-K."/>
            <person name="Ovreas L."/>
            <person name="Rohde M."/>
            <person name="Galperin M.Y."/>
            <person name="Jogler C."/>
        </authorList>
    </citation>
    <scope>NUCLEOTIDE SEQUENCE [LARGE SCALE GENOMIC DNA]</scope>
    <source>
        <strain evidence="1 2">Pan265</strain>
    </source>
</reference>
<gene>
    <name evidence="1" type="ORF">Pan265_12940</name>
</gene>
<accession>A0A518BWY0</accession>
<dbReference type="AlphaFoldDB" id="A0A518BWY0"/>
<dbReference type="Proteomes" id="UP000320386">
    <property type="component" value="Chromosome"/>
</dbReference>
<organism evidence="1 2">
    <name type="scientific">Mucisphaera calidilacus</name>
    <dbReference type="NCBI Taxonomy" id="2527982"/>
    <lineage>
        <taxon>Bacteria</taxon>
        <taxon>Pseudomonadati</taxon>
        <taxon>Planctomycetota</taxon>
        <taxon>Phycisphaerae</taxon>
        <taxon>Phycisphaerales</taxon>
        <taxon>Phycisphaeraceae</taxon>
        <taxon>Mucisphaera</taxon>
    </lineage>
</organism>
<evidence type="ECO:0000313" key="2">
    <source>
        <dbReference type="Proteomes" id="UP000320386"/>
    </source>
</evidence>
<proteinExistence type="predicted"/>
<dbReference type="KEGG" id="mcad:Pan265_12940"/>